<feature type="compositionally biased region" description="Polar residues" evidence="1">
    <location>
        <begin position="36"/>
        <end position="46"/>
    </location>
</feature>
<feature type="compositionally biased region" description="Basic and acidic residues" evidence="1">
    <location>
        <begin position="47"/>
        <end position="60"/>
    </location>
</feature>
<dbReference type="EMBL" id="JASUXU010000240">
    <property type="protein sequence ID" value="KAK0301914.1"/>
    <property type="molecule type" value="Genomic_DNA"/>
</dbReference>
<gene>
    <name evidence="2" type="ORF">LTR82_018070</name>
</gene>
<accession>A0AAN6F5A3</accession>
<dbReference type="Proteomes" id="UP001168146">
    <property type="component" value="Unassembled WGS sequence"/>
</dbReference>
<dbReference type="AlphaFoldDB" id="A0AAN6F5A3"/>
<name>A0AAN6F5A3_9PEZI</name>
<protein>
    <submittedName>
        <fullName evidence="2">Uncharacterized protein</fullName>
    </submittedName>
</protein>
<reference evidence="2" key="1">
    <citation type="submission" date="2021-12" db="EMBL/GenBank/DDBJ databases">
        <title>Black yeast isolated from Biological Soil Crust.</title>
        <authorList>
            <person name="Kurbessoian T."/>
        </authorList>
    </citation>
    <scope>NUCLEOTIDE SEQUENCE</scope>
    <source>
        <strain evidence="2">CCFEE 5208</strain>
    </source>
</reference>
<sequence length="75" mass="8597">IYAYFVTDDKTKEAVIIDPANPKEYEEVMIGHDRLSSQVQRPASAQESDRRCREVEEHPQHSPVGNSMQILVISR</sequence>
<comment type="caution">
    <text evidence="2">The sequence shown here is derived from an EMBL/GenBank/DDBJ whole genome shotgun (WGS) entry which is preliminary data.</text>
</comment>
<feature type="region of interest" description="Disordered" evidence="1">
    <location>
        <begin position="33"/>
        <end position="75"/>
    </location>
</feature>
<feature type="non-terminal residue" evidence="2">
    <location>
        <position position="1"/>
    </location>
</feature>
<proteinExistence type="predicted"/>
<evidence type="ECO:0000313" key="3">
    <source>
        <dbReference type="Proteomes" id="UP001168146"/>
    </source>
</evidence>
<evidence type="ECO:0000313" key="2">
    <source>
        <dbReference type="EMBL" id="KAK0301914.1"/>
    </source>
</evidence>
<evidence type="ECO:0000256" key="1">
    <source>
        <dbReference type="SAM" id="MobiDB-lite"/>
    </source>
</evidence>
<organism evidence="2 3">
    <name type="scientific">Friedmanniomyces endolithicus</name>
    <dbReference type="NCBI Taxonomy" id="329885"/>
    <lineage>
        <taxon>Eukaryota</taxon>
        <taxon>Fungi</taxon>
        <taxon>Dikarya</taxon>
        <taxon>Ascomycota</taxon>
        <taxon>Pezizomycotina</taxon>
        <taxon>Dothideomycetes</taxon>
        <taxon>Dothideomycetidae</taxon>
        <taxon>Mycosphaerellales</taxon>
        <taxon>Teratosphaeriaceae</taxon>
        <taxon>Friedmanniomyces</taxon>
    </lineage>
</organism>